<dbReference type="EMBL" id="CAJNOG010000097">
    <property type="protein sequence ID" value="CAF0937139.1"/>
    <property type="molecule type" value="Genomic_DNA"/>
</dbReference>
<feature type="transmembrane region" description="Helical" evidence="1">
    <location>
        <begin position="489"/>
        <end position="511"/>
    </location>
</feature>
<accession>A0A814C3F1</accession>
<dbReference type="Proteomes" id="UP000663845">
    <property type="component" value="Unassembled WGS sequence"/>
</dbReference>
<keyword evidence="1" id="KW-0812">Transmembrane</keyword>
<keyword evidence="1" id="KW-1133">Transmembrane helix</keyword>
<feature type="transmembrane region" description="Helical" evidence="1">
    <location>
        <begin position="605"/>
        <end position="623"/>
    </location>
</feature>
<dbReference type="InterPro" id="IPR006621">
    <property type="entry name" value="Nose-resist-to-fluoxetine_N"/>
</dbReference>
<feature type="transmembrane region" description="Helical" evidence="1">
    <location>
        <begin position="635"/>
        <end position="658"/>
    </location>
</feature>
<dbReference type="SMART" id="SM00703">
    <property type="entry name" value="NRF"/>
    <property type="match status" value="1"/>
</dbReference>
<evidence type="ECO:0000313" key="5">
    <source>
        <dbReference type="Proteomes" id="UP000663845"/>
    </source>
</evidence>
<dbReference type="Pfam" id="PF20146">
    <property type="entry name" value="NRF"/>
    <property type="match status" value="1"/>
</dbReference>
<feature type="transmembrane region" description="Helical" evidence="1">
    <location>
        <begin position="466"/>
        <end position="482"/>
    </location>
</feature>
<reference evidence="4" key="1">
    <citation type="submission" date="2021-02" db="EMBL/GenBank/DDBJ databases">
        <authorList>
            <person name="Nowell W R."/>
        </authorList>
    </citation>
    <scope>NUCLEOTIDE SEQUENCE</scope>
</reference>
<dbReference type="AlphaFoldDB" id="A0A814C3F1"/>
<evidence type="ECO:0000256" key="2">
    <source>
        <dbReference type="SAM" id="SignalP"/>
    </source>
</evidence>
<feature type="transmembrane region" description="Helical" evidence="1">
    <location>
        <begin position="211"/>
        <end position="235"/>
    </location>
</feature>
<dbReference type="InterPro" id="IPR052728">
    <property type="entry name" value="O2_lipid_transport_reg"/>
</dbReference>
<feature type="transmembrane region" description="Helical" evidence="1">
    <location>
        <begin position="531"/>
        <end position="553"/>
    </location>
</feature>
<feature type="transmembrane region" description="Helical" evidence="1">
    <location>
        <begin position="678"/>
        <end position="703"/>
    </location>
</feature>
<feature type="chain" id="PRO_5032334294" description="Nose resistant-to-fluoxetine protein N-terminal domain-containing protein" evidence="2">
    <location>
        <begin position="17"/>
        <end position="710"/>
    </location>
</feature>
<feature type="transmembrane region" description="Helical" evidence="1">
    <location>
        <begin position="350"/>
        <end position="374"/>
    </location>
</feature>
<evidence type="ECO:0000313" key="4">
    <source>
        <dbReference type="EMBL" id="CAF0937139.1"/>
    </source>
</evidence>
<dbReference type="PANTHER" id="PTHR11161:SF12">
    <property type="entry name" value="ACYLTRANSFERASE 3 DOMAIN-CONTAINING PROTEIN-RELATED"/>
    <property type="match status" value="1"/>
</dbReference>
<comment type="caution">
    <text evidence="4">The sequence shown here is derived from an EMBL/GenBank/DDBJ whole genome shotgun (WGS) entry which is preliminary data.</text>
</comment>
<protein>
    <recommendedName>
        <fullName evidence="3">Nose resistant-to-fluoxetine protein N-terminal domain-containing protein</fullName>
    </recommendedName>
</protein>
<evidence type="ECO:0000259" key="3">
    <source>
        <dbReference type="SMART" id="SM00703"/>
    </source>
</evidence>
<feature type="transmembrane region" description="Helical" evidence="1">
    <location>
        <begin position="395"/>
        <end position="416"/>
    </location>
</feature>
<name>A0A814C3F1_9BILA</name>
<dbReference type="PANTHER" id="PTHR11161">
    <property type="entry name" value="O-ACYLTRANSFERASE"/>
    <property type="match status" value="1"/>
</dbReference>
<evidence type="ECO:0000256" key="1">
    <source>
        <dbReference type="SAM" id="Phobius"/>
    </source>
</evidence>
<keyword evidence="2" id="KW-0732">Signal</keyword>
<feature type="transmembrane region" description="Helical" evidence="1">
    <location>
        <begin position="565"/>
        <end position="585"/>
    </location>
</feature>
<sequence length="710" mass="81036">MSFLVFLLLSISSVVCHREYQTIPLRHDAAINYVIQHQHSNFTSLLDDISTYTIALNEISSYISLFSNNEVTQCEQDFEIILQAILKRDTWALKVFDAWGKPLPSGILKGNTYWVGSYDECLQPMYLPTNKSFISQPFNTQHCTLHLDLSTSQQTTGLASLVLGICVPSSCHRQDVVSLMHTLLNISNIKEDDLLCSNDPANGQPNLTTGAIATIIILSLLALLVLVGTIIDIVFMSKIDSVNDINAQLSGYNHLIDSESRMSSRDSYRTRMKSKPYVIFLAEFSALKTLRQIFTIKQKNNNESYQFLNGIRVLSLFWVIIGHSFLFSILFTSNILDIFTWSRNISMQLILNATFSVDTFFVLSGFLTTILFVRHVEKQGKLSIRLIILYYVHRYIRLTPTFLLVILISINLTPYFGNGPAYPTQVGFEAPQCRSEYWWTSILYVGNIVKPDYMCLPISWYLHNDMQFHWIAPLSLIPFVIGRKAIGFIVSILFTLIGIGSIAGLLIYYPSLQASNSITAPQTAPTFFNTIYITPWCRISAYFIGVLTGFFVINIGRSYRMKKSLLIICNITAILFALICLFAIYPDEILVPGIDKTSFIIYQSLSRTLWSMAIGWLLFLCMTNQGGIVNKILSWSFWVPLARLNYSTYLIHLTVIYMSITNQRIPFYYQPHLVVNNFVSHIFFSYTTAILIFIFIETPFFIIEKTLFKR</sequence>
<proteinExistence type="predicted"/>
<feature type="signal peptide" evidence="2">
    <location>
        <begin position="1"/>
        <end position="16"/>
    </location>
</feature>
<organism evidence="4 5">
    <name type="scientific">Adineta steineri</name>
    <dbReference type="NCBI Taxonomy" id="433720"/>
    <lineage>
        <taxon>Eukaryota</taxon>
        <taxon>Metazoa</taxon>
        <taxon>Spiralia</taxon>
        <taxon>Gnathifera</taxon>
        <taxon>Rotifera</taxon>
        <taxon>Eurotatoria</taxon>
        <taxon>Bdelloidea</taxon>
        <taxon>Adinetida</taxon>
        <taxon>Adinetidae</taxon>
        <taxon>Adineta</taxon>
    </lineage>
</organism>
<keyword evidence="1" id="KW-0472">Membrane</keyword>
<feature type="domain" description="Nose resistant-to-fluoxetine protein N-terminal" evidence="3">
    <location>
        <begin position="71"/>
        <end position="198"/>
    </location>
</feature>
<gene>
    <name evidence="4" type="ORF">JYZ213_LOCUS12513</name>
</gene>
<feature type="transmembrane region" description="Helical" evidence="1">
    <location>
        <begin position="307"/>
        <end position="330"/>
    </location>
</feature>